<dbReference type="Gene3D" id="2.30.30.40">
    <property type="entry name" value="SH3 Domains"/>
    <property type="match status" value="1"/>
</dbReference>
<evidence type="ECO:0008006" key="4">
    <source>
        <dbReference type="Google" id="ProtNLM"/>
    </source>
</evidence>
<name>A0ABT1XSB8_9SPHN</name>
<feature type="chain" id="PRO_5045916543" description="Integron" evidence="1">
    <location>
        <begin position="21"/>
        <end position="130"/>
    </location>
</feature>
<reference evidence="2 3" key="1">
    <citation type="submission" date="2022-08" db="EMBL/GenBank/DDBJ databases">
        <title>Polyphasic taxonomy analysis of Qipengyuania sp.RS5-5.</title>
        <authorList>
            <person name="Xamxidin M."/>
            <person name="Wu M."/>
        </authorList>
    </citation>
    <scope>NUCLEOTIDE SEQUENCE [LARGE SCALE GENOMIC DNA]</scope>
    <source>
        <strain evidence="2 3">RS5-5</strain>
    </source>
</reference>
<keyword evidence="1" id="KW-0732">Signal</keyword>
<dbReference type="RefSeq" id="WP_257596379.1">
    <property type="nucleotide sequence ID" value="NZ_JANKHH010000006.1"/>
</dbReference>
<organism evidence="2 3">
    <name type="scientific">Parerythrobacter lacustris</name>
    <dbReference type="NCBI Taxonomy" id="2969984"/>
    <lineage>
        <taxon>Bacteria</taxon>
        <taxon>Pseudomonadati</taxon>
        <taxon>Pseudomonadota</taxon>
        <taxon>Alphaproteobacteria</taxon>
        <taxon>Sphingomonadales</taxon>
        <taxon>Erythrobacteraceae</taxon>
        <taxon>Parerythrobacter</taxon>
    </lineage>
</organism>
<proteinExistence type="predicted"/>
<evidence type="ECO:0000313" key="3">
    <source>
        <dbReference type="Proteomes" id="UP001206067"/>
    </source>
</evidence>
<protein>
    <recommendedName>
        <fullName evidence="4">Integron</fullName>
    </recommendedName>
</protein>
<feature type="signal peptide" evidence="1">
    <location>
        <begin position="1"/>
        <end position="20"/>
    </location>
</feature>
<evidence type="ECO:0000256" key="1">
    <source>
        <dbReference type="SAM" id="SignalP"/>
    </source>
</evidence>
<comment type="caution">
    <text evidence="2">The sequence shown here is derived from an EMBL/GenBank/DDBJ whole genome shotgun (WGS) entry which is preliminary data.</text>
</comment>
<evidence type="ECO:0000313" key="2">
    <source>
        <dbReference type="EMBL" id="MCR2834549.1"/>
    </source>
</evidence>
<keyword evidence="3" id="KW-1185">Reference proteome</keyword>
<accession>A0ABT1XSB8</accession>
<sequence>MQKLVIVLGLAALAVSPVSAQITYGESVPVQLEAIEDLDACTLGMVANVGPDSSAMVRTGPDSEYDTIDYLADGDLVWVCQSDGEHYGIVYSSDPDLDCEVSSPVEATVNYSGPCDTGWVMSDWVEIIAG</sequence>
<dbReference type="EMBL" id="JANKHH010000006">
    <property type="protein sequence ID" value="MCR2834549.1"/>
    <property type="molecule type" value="Genomic_DNA"/>
</dbReference>
<dbReference type="Proteomes" id="UP001206067">
    <property type="component" value="Unassembled WGS sequence"/>
</dbReference>
<gene>
    <name evidence="2" type="ORF">NSO95_11375</name>
</gene>